<organism evidence="11 12">
    <name type="scientific">Longimonas halophila</name>
    <dbReference type="NCBI Taxonomy" id="1469170"/>
    <lineage>
        <taxon>Bacteria</taxon>
        <taxon>Pseudomonadati</taxon>
        <taxon>Rhodothermota</taxon>
        <taxon>Rhodothermia</taxon>
        <taxon>Rhodothermales</taxon>
        <taxon>Salisaetaceae</taxon>
        <taxon>Longimonas</taxon>
    </lineage>
</organism>
<feature type="binding site" evidence="6">
    <location>
        <begin position="289"/>
        <end position="296"/>
    </location>
    <ligand>
        <name>FAD</name>
        <dbReference type="ChEBI" id="CHEBI:57692"/>
    </ligand>
</feature>
<dbReference type="GO" id="GO:0003904">
    <property type="term" value="F:deoxyribodipyrimidine photo-lyase activity"/>
    <property type="evidence" value="ECO:0007669"/>
    <property type="project" value="TreeGrafter"/>
</dbReference>
<dbReference type="GO" id="GO:0000719">
    <property type="term" value="P:photoreactive repair"/>
    <property type="evidence" value="ECO:0007669"/>
    <property type="project" value="TreeGrafter"/>
</dbReference>
<dbReference type="InterPro" id="IPR014729">
    <property type="entry name" value="Rossmann-like_a/b/a_fold"/>
</dbReference>
<feature type="site" description="Electron transfer via tryptophanyl radical" evidence="7">
    <location>
        <position position="320"/>
    </location>
</feature>
<dbReference type="Gene3D" id="1.10.579.10">
    <property type="entry name" value="DNA Cyclobutane Dipyrimidine Photolyase, subunit A, domain 3"/>
    <property type="match status" value="1"/>
</dbReference>
<comment type="similarity">
    <text evidence="1 8">Belongs to the DNA photolyase class-1 family.</text>
</comment>
<accession>A0A2H3NNM0</accession>
<dbReference type="InterPro" id="IPR002081">
    <property type="entry name" value="Cryptochrome/DNA_photolyase_1"/>
</dbReference>
<evidence type="ECO:0000256" key="8">
    <source>
        <dbReference type="RuleBase" id="RU367151"/>
    </source>
</evidence>
<feature type="binding site" evidence="6">
    <location>
        <begin position="386"/>
        <end position="388"/>
    </location>
    <ligand>
        <name>FAD</name>
        <dbReference type="ChEBI" id="CHEBI:57692"/>
    </ligand>
</feature>
<evidence type="ECO:0000256" key="6">
    <source>
        <dbReference type="PIRSR" id="PIRSR602081-1"/>
    </source>
</evidence>
<dbReference type="Proteomes" id="UP000221024">
    <property type="component" value="Unassembled WGS sequence"/>
</dbReference>
<evidence type="ECO:0000259" key="10">
    <source>
        <dbReference type="PROSITE" id="PS51645"/>
    </source>
</evidence>
<dbReference type="RefSeq" id="WP_098061556.1">
    <property type="nucleotide sequence ID" value="NZ_PDEP01000003.1"/>
</dbReference>
<name>A0A2H3NNM0_9BACT</name>
<dbReference type="EMBL" id="PDEP01000003">
    <property type="protein sequence ID" value="PEN08514.1"/>
    <property type="molecule type" value="Genomic_DNA"/>
</dbReference>
<evidence type="ECO:0000256" key="1">
    <source>
        <dbReference type="ARBA" id="ARBA00005862"/>
    </source>
</evidence>
<evidence type="ECO:0000256" key="4">
    <source>
        <dbReference type="ARBA" id="ARBA00022827"/>
    </source>
</evidence>
<dbReference type="Gene3D" id="1.25.40.80">
    <property type="match status" value="1"/>
</dbReference>
<evidence type="ECO:0000313" key="12">
    <source>
        <dbReference type="Proteomes" id="UP000221024"/>
    </source>
</evidence>
<dbReference type="PANTHER" id="PTHR11455">
    <property type="entry name" value="CRYPTOCHROME"/>
    <property type="match status" value="1"/>
</dbReference>
<dbReference type="PANTHER" id="PTHR11455:SF22">
    <property type="entry name" value="CRYPTOCHROME DASH"/>
    <property type="match status" value="1"/>
</dbReference>
<dbReference type="SUPFAM" id="SSF52425">
    <property type="entry name" value="Cryptochrome/photolyase, N-terminal domain"/>
    <property type="match status" value="1"/>
</dbReference>
<feature type="binding site" evidence="6">
    <location>
        <begin position="249"/>
        <end position="253"/>
    </location>
    <ligand>
        <name>FAD</name>
        <dbReference type="ChEBI" id="CHEBI:57692"/>
    </ligand>
</feature>
<evidence type="ECO:0000313" key="11">
    <source>
        <dbReference type="EMBL" id="PEN08514.1"/>
    </source>
</evidence>
<comment type="cofactor">
    <cofactor evidence="8">
        <name>(6R)-5,10-methylene-5,6,7,8-tetrahydrofolate</name>
        <dbReference type="ChEBI" id="CHEBI:15636"/>
    </cofactor>
    <text evidence="8">Binds 1 5,10-methenyltetrahydrofolate (MTHF) per subunit.</text>
</comment>
<dbReference type="Pfam" id="PF00875">
    <property type="entry name" value="DNA_photolyase"/>
    <property type="match status" value="1"/>
</dbReference>
<comment type="function">
    <text evidence="8">May have a photoreceptor function.</text>
</comment>
<dbReference type="InterPro" id="IPR005101">
    <property type="entry name" value="Cryptochr/Photolyase_FAD-bd"/>
</dbReference>
<evidence type="ECO:0000256" key="9">
    <source>
        <dbReference type="SAM" id="MobiDB-lite"/>
    </source>
</evidence>
<feature type="site" description="Electron transfer via tryptophanyl radical" evidence="7">
    <location>
        <position position="396"/>
    </location>
</feature>
<dbReference type="SUPFAM" id="SSF48173">
    <property type="entry name" value="Cryptochrome/photolyase FAD-binding domain"/>
    <property type="match status" value="1"/>
</dbReference>
<evidence type="ECO:0000256" key="3">
    <source>
        <dbReference type="ARBA" id="ARBA00022630"/>
    </source>
</evidence>
<feature type="domain" description="Photolyase/cryptochrome alpha/beta" evidence="10">
    <location>
        <begin position="3"/>
        <end position="137"/>
    </location>
</feature>
<dbReference type="PROSITE" id="PS51645">
    <property type="entry name" value="PHR_CRY_ALPHA_BETA"/>
    <property type="match status" value="1"/>
</dbReference>
<sequence length="481" mass="55870">MARPLLVWFRNDLRLHDHEPLSYALSEERPIIPLYCVDPRHFDTVWWDLPKTGPFRARFLLESLNDLRSSLEAKGSRLVVREGHPEDVIPQLVEQHDVAEVTCYEQLGTEERDVEDAVIDALEPTDADMAFFWGQTLYHIDDLPFPDPEALPDVFTPTRKKLEKQSSIREQYPTPDAVPPLPDGLDAGRIPSLSDLGFDHDGVPDERSVLPFKGGETRALDRVDEYIWRGDHLKRYKKTRNGLLGADYSSKFSAWLAHGCVSPRYIFDEVKRYERERTSNKSTYWMIFELIWRDFFAFIGWKYGDRLFHQSGPMNVQVDWTEHEPSFEAWASGTTGIPFVDANMRELNQTGFMSNRGRQNVASMLAKSLNIDWRRGAAYFEAKLVDYDVTSNWGNWAYNSGVGNDPRNRYFNIVKQAKRYDSDGNYVRHWLPELADVPDHYVHEPHTMSHEEQKEYNCVIGADYPEPIVNLEKTYERLRNG</sequence>
<keyword evidence="5 8" id="KW-0157">Chromophore</keyword>
<dbReference type="InterPro" id="IPR006050">
    <property type="entry name" value="DNA_photolyase_N"/>
</dbReference>
<dbReference type="AlphaFoldDB" id="A0A2H3NNM0"/>
<feature type="region of interest" description="Disordered" evidence="9">
    <location>
        <begin position="162"/>
        <end position="186"/>
    </location>
</feature>
<evidence type="ECO:0000256" key="2">
    <source>
        <dbReference type="ARBA" id="ARBA00017881"/>
    </source>
</evidence>
<dbReference type="InterPro" id="IPR014133">
    <property type="entry name" value="Cry_DASH"/>
</dbReference>
<dbReference type="OrthoDB" id="9772484at2"/>
<dbReference type="GO" id="GO:0071949">
    <property type="term" value="F:FAD binding"/>
    <property type="evidence" value="ECO:0007669"/>
    <property type="project" value="TreeGrafter"/>
</dbReference>
<dbReference type="Pfam" id="PF03441">
    <property type="entry name" value="FAD_binding_7"/>
    <property type="match status" value="1"/>
</dbReference>
<comment type="caution">
    <text evidence="11">The sequence shown here is derived from an EMBL/GenBank/DDBJ whole genome shotgun (WGS) entry which is preliminary data.</text>
</comment>
<feature type="site" description="Electron transfer via tryptophanyl radical" evidence="7">
    <location>
        <position position="373"/>
    </location>
</feature>
<dbReference type="PRINTS" id="PR00147">
    <property type="entry name" value="DNAPHOTLYASE"/>
</dbReference>
<dbReference type="NCBIfam" id="TIGR02765">
    <property type="entry name" value="crypto_DASH"/>
    <property type="match status" value="1"/>
</dbReference>
<dbReference type="GO" id="GO:0003677">
    <property type="term" value="F:DNA binding"/>
    <property type="evidence" value="ECO:0007669"/>
    <property type="project" value="TreeGrafter"/>
</dbReference>
<protein>
    <recommendedName>
        <fullName evidence="2 8">Cryptochrome DASH</fullName>
    </recommendedName>
</protein>
<keyword evidence="12" id="KW-1185">Reference proteome</keyword>
<feature type="binding site" evidence="6">
    <location>
        <position position="236"/>
    </location>
    <ligand>
        <name>FAD</name>
        <dbReference type="ChEBI" id="CHEBI:57692"/>
    </ligand>
</feature>
<keyword evidence="3 6" id="KW-0285">Flavoprotein</keyword>
<reference evidence="11 12" key="1">
    <citation type="submission" date="2017-10" db="EMBL/GenBank/DDBJ databases">
        <title>Draft genome of Longimonas halophila.</title>
        <authorList>
            <person name="Goh K.M."/>
            <person name="Shamsir M.S."/>
            <person name="Lim S.W."/>
        </authorList>
    </citation>
    <scope>NUCLEOTIDE SEQUENCE [LARGE SCALE GENOMIC DNA]</scope>
    <source>
        <strain evidence="11 12">KCTC 42399</strain>
    </source>
</reference>
<dbReference type="InterPro" id="IPR036134">
    <property type="entry name" value="Crypto/Photolyase_FAD-like_sf"/>
</dbReference>
<evidence type="ECO:0000256" key="7">
    <source>
        <dbReference type="PIRSR" id="PIRSR602081-2"/>
    </source>
</evidence>
<evidence type="ECO:0000256" key="5">
    <source>
        <dbReference type="ARBA" id="ARBA00022991"/>
    </source>
</evidence>
<keyword evidence="4 6" id="KW-0274">FAD</keyword>
<gene>
    <name evidence="11" type="ORF">CRI93_05250</name>
</gene>
<dbReference type="InterPro" id="IPR036155">
    <property type="entry name" value="Crypto/Photolyase_N_sf"/>
</dbReference>
<proteinExistence type="inferred from homology"/>
<dbReference type="Gene3D" id="3.40.50.620">
    <property type="entry name" value="HUPs"/>
    <property type="match status" value="1"/>
</dbReference>
<comment type="cofactor">
    <cofactor evidence="6 8">
        <name>FAD</name>
        <dbReference type="ChEBI" id="CHEBI:57692"/>
    </cofactor>
    <text evidence="6 8">Binds 1 FAD per subunit.</text>
</comment>